<sequence length="56" mass="6351">MDSIISILYNVSMFILVFAGFIKVLILLGYLECTKTAEATVFYKLPAMLKLLIITY</sequence>
<dbReference type="EMBL" id="JACHCB010000005">
    <property type="protein sequence ID" value="MBB6109839.1"/>
    <property type="molecule type" value="Genomic_DNA"/>
</dbReference>
<organism evidence="2 3">
    <name type="scientific">Mucilaginibacter lappiensis</name>
    <dbReference type="NCBI Taxonomy" id="354630"/>
    <lineage>
        <taxon>Bacteria</taxon>
        <taxon>Pseudomonadati</taxon>
        <taxon>Bacteroidota</taxon>
        <taxon>Sphingobacteriia</taxon>
        <taxon>Sphingobacteriales</taxon>
        <taxon>Sphingobacteriaceae</taxon>
        <taxon>Mucilaginibacter</taxon>
    </lineage>
</organism>
<evidence type="ECO:0000256" key="1">
    <source>
        <dbReference type="SAM" id="Phobius"/>
    </source>
</evidence>
<keyword evidence="3" id="KW-1185">Reference proteome</keyword>
<name>A0ABR6PJ90_9SPHI</name>
<evidence type="ECO:0000313" key="3">
    <source>
        <dbReference type="Proteomes" id="UP000541583"/>
    </source>
</evidence>
<protein>
    <submittedName>
        <fullName evidence="2">Uncharacterized protein</fullName>
    </submittedName>
</protein>
<keyword evidence="1" id="KW-0472">Membrane</keyword>
<dbReference type="Proteomes" id="UP000541583">
    <property type="component" value="Unassembled WGS sequence"/>
</dbReference>
<comment type="caution">
    <text evidence="2">The sequence shown here is derived from an EMBL/GenBank/DDBJ whole genome shotgun (WGS) entry which is preliminary data.</text>
</comment>
<gene>
    <name evidence="2" type="ORF">HDF23_002588</name>
</gene>
<proteinExistence type="predicted"/>
<evidence type="ECO:0000313" key="2">
    <source>
        <dbReference type="EMBL" id="MBB6109839.1"/>
    </source>
</evidence>
<accession>A0ABR6PJ90</accession>
<keyword evidence="1" id="KW-0812">Transmembrane</keyword>
<reference evidence="2 3" key="1">
    <citation type="submission" date="2020-08" db="EMBL/GenBank/DDBJ databases">
        <title>Genomic Encyclopedia of Type Strains, Phase IV (KMG-V): Genome sequencing to study the core and pangenomes of soil and plant-associated prokaryotes.</title>
        <authorList>
            <person name="Whitman W."/>
        </authorList>
    </citation>
    <scope>NUCLEOTIDE SEQUENCE [LARGE SCALE GENOMIC DNA]</scope>
    <source>
        <strain evidence="2 3">ANJLi2</strain>
    </source>
</reference>
<keyword evidence="1" id="KW-1133">Transmembrane helix</keyword>
<feature type="transmembrane region" description="Helical" evidence="1">
    <location>
        <begin position="7"/>
        <end position="31"/>
    </location>
</feature>